<keyword evidence="2" id="KW-1185">Reference proteome</keyword>
<comment type="caution">
    <text evidence="1">The sequence shown here is derived from an EMBL/GenBank/DDBJ whole genome shotgun (WGS) entry which is preliminary data.</text>
</comment>
<protein>
    <recommendedName>
        <fullName evidence="3">F-box domain-containing protein</fullName>
    </recommendedName>
</protein>
<sequence length="399" mass="44725">MNRSEQAKLAHISAYRLSEWMIQVEVDVEPDLESSSRKAHNDRRKVAASSFNTRTNKYATQKSANLDLVLCVQIDLHSRHCTSLIELRLLNLKSLGVFAAHTKIRAFFEKLKELGRLIIYFPPYPLRGQKLVADTLGALPSLQSLHTLVIKIPRCTYPGIDLVSTILVLPNLKHLSLIDFVNLVSSPVQWPQIVAGCSLESLEFLSTVSLPLDVLSVKQLLESGIGRTLQKLTFDAPGCKTLVIEACRGRYQMLRTLRIGPALDVDDMVHILENYSHAGSIQEIIFERREGDVVTLRQVLQALHRPAILKQTGSFIGLRSVQVLVPLHGNWPLHKRLVCNTDQLVLTRPSHLFYAALELFWGMFSQFDGTEGTNNTLGVVCMDVVDLSDSRIVLPRGHD</sequence>
<dbReference type="Proteomes" id="UP001212997">
    <property type="component" value="Unassembled WGS sequence"/>
</dbReference>
<gene>
    <name evidence="1" type="ORF">NLI96_g1191</name>
</gene>
<reference evidence="1" key="1">
    <citation type="submission" date="2022-07" db="EMBL/GenBank/DDBJ databases">
        <title>Genome Sequence of Physisporinus lineatus.</title>
        <authorList>
            <person name="Buettner E."/>
        </authorList>
    </citation>
    <scope>NUCLEOTIDE SEQUENCE</scope>
    <source>
        <strain evidence="1">VT162</strain>
    </source>
</reference>
<evidence type="ECO:0008006" key="3">
    <source>
        <dbReference type="Google" id="ProtNLM"/>
    </source>
</evidence>
<accession>A0AAD5VB24</accession>
<dbReference type="EMBL" id="JANAWD010000022">
    <property type="protein sequence ID" value="KAJ3490795.1"/>
    <property type="molecule type" value="Genomic_DNA"/>
</dbReference>
<proteinExistence type="predicted"/>
<evidence type="ECO:0000313" key="2">
    <source>
        <dbReference type="Proteomes" id="UP001212997"/>
    </source>
</evidence>
<organism evidence="1 2">
    <name type="scientific">Meripilus lineatus</name>
    <dbReference type="NCBI Taxonomy" id="2056292"/>
    <lineage>
        <taxon>Eukaryota</taxon>
        <taxon>Fungi</taxon>
        <taxon>Dikarya</taxon>
        <taxon>Basidiomycota</taxon>
        <taxon>Agaricomycotina</taxon>
        <taxon>Agaricomycetes</taxon>
        <taxon>Polyporales</taxon>
        <taxon>Meripilaceae</taxon>
        <taxon>Meripilus</taxon>
    </lineage>
</organism>
<evidence type="ECO:0000313" key="1">
    <source>
        <dbReference type="EMBL" id="KAJ3490795.1"/>
    </source>
</evidence>
<name>A0AAD5VB24_9APHY</name>
<dbReference type="AlphaFoldDB" id="A0AAD5VB24"/>